<evidence type="ECO:0000259" key="2">
    <source>
        <dbReference type="Pfam" id="PF13439"/>
    </source>
</evidence>
<dbReference type="Proteomes" id="UP000600600">
    <property type="component" value="Unassembled WGS sequence"/>
</dbReference>
<comment type="caution">
    <text evidence="3">The sequence shown here is derived from an EMBL/GenBank/DDBJ whole genome shotgun (WGS) entry which is preliminary data.</text>
</comment>
<dbReference type="RefSeq" id="WP_186968123.1">
    <property type="nucleotide sequence ID" value="NZ_JACOOE010000009.1"/>
</dbReference>
<proteinExistence type="predicted"/>
<accession>A0ABR7CF32</accession>
<evidence type="ECO:0000313" key="4">
    <source>
        <dbReference type="Proteomes" id="UP000600600"/>
    </source>
</evidence>
<dbReference type="InterPro" id="IPR028098">
    <property type="entry name" value="Glyco_trans_4-like_N"/>
</dbReference>
<dbReference type="SUPFAM" id="SSF53756">
    <property type="entry name" value="UDP-Glycosyltransferase/glycogen phosphorylase"/>
    <property type="match status" value="1"/>
</dbReference>
<dbReference type="PANTHER" id="PTHR12526:SF630">
    <property type="entry name" value="GLYCOSYLTRANSFERASE"/>
    <property type="match status" value="1"/>
</dbReference>
<dbReference type="EMBL" id="JACOOE010000009">
    <property type="protein sequence ID" value="MBC5606363.1"/>
    <property type="molecule type" value="Genomic_DNA"/>
</dbReference>
<protein>
    <submittedName>
        <fullName evidence="3">Glycosyltransferase</fullName>
    </submittedName>
</protein>
<dbReference type="PANTHER" id="PTHR12526">
    <property type="entry name" value="GLYCOSYLTRANSFERASE"/>
    <property type="match status" value="1"/>
</dbReference>
<dbReference type="InterPro" id="IPR001296">
    <property type="entry name" value="Glyco_trans_1"/>
</dbReference>
<evidence type="ECO:0000313" key="3">
    <source>
        <dbReference type="EMBL" id="MBC5606363.1"/>
    </source>
</evidence>
<gene>
    <name evidence="3" type="ORF">H8S67_17060</name>
</gene>
<keyword evidence="4" id="KW-1185">Reference proteome</keyword>
<organism evidence="3 4">
    <name type="scientific">Bacteroides difficilis</name>
    <dbReference type="NCBI Taxonomy" id="2763021"/>
    <lineage>
        <taxon>Bacteria</taxon>
        <taxon>Pseudomonadati</taxon>
        <taxon>Bacteroidota</taxon>
        <taxon>Bacteroidia</taxon>
        <taxon>Bacteroidales</taxon>
        <taxon>Bacteroidaceae</taxon>
        <taxon>Bacteroides</taxon>
    </lineage>
</organism>
<sequence length="360" mass="40695">MKILHVITTLQTGGAEKLMVDLLPRLREMGNEVELCVFENKETPFYNTLSKAGIKINCVASASGYYSPLCLLKLVRLMQRGWDIVHTHTTAPQLFAALGGLFCQTHLVTTEHNTTNTRRKLWWYKPIDKWMFRQYEAHIMISDQCEANHRAYLGDANCKNLTMVYNGIDYYKYASAEPAKDVRNLGKKVISFVAAFRPQKDQSTLIKAMEYLPKEFHLCLVGGGNDTRKALFEKMIKERGLQDRVHLLGIRYDIPQVLAASDYVAMSSHFEGLSLASLEGMSSGKPFIASDVDGLHEIVNGNGVLFEHENARAFADEILKLDSDAVYKADVVRCCQAKAILYDINVMAEKYMAVYINLMK</sequence>
<dbReference type="Gene3D" id="3.40.50.2000">
    <property type="entry name" value="Glycogen Phosphorylase B"/>
    <property type="match status" value="2"/>
</dbReference>
<evidence type="ECO:0000259" key="1">
    <source>
        <dbReference type="Pfam" id="PF00534"/>
    </source>
</evidence>
<reference evidence="3 4" key="1">
    <citation type="submission" date="2020-08" db="EMBL/GenBank/DDBJ databases">
        <title>Genome public.</title>
        <authorList>
            <person name="Liu C."/>
            <person name="Sun Q."/>
        </authorList>
    </citation>
    <scope>NUCLEOTIDE SEQUENCE [LARGE SCALE GENOMIC DNA]</scope>
    <source>
        <strain evidence="3 4">M27</strain>
    </source>
</reference>
<feature type="domain" description="Glycosyltransferase subfamily 4-like N-terminal" evidence="2">
    <location>
        <begin position="13"/>
        <end position="169"/>
    </location>
</feature>
<dbReference type="Pfam" id="PF00534">
    <property type="entry name" value="Glycos_transf_1"/>
    <property type="match status" value="1"/>
</dbReference>
<feature type="domain" description="Glycosyl transferase family 1" evidence="1">
    <location>
        <begin position="179"/>
        <end position="324"/>
    </location>
</feature>
<dbReference type="Pfam" id="PF13439">
    <property type="entry name" value="Glyco_transf_4"/>
    <property type="match status" value="1"/>
</dbReference>
<name>A0ABR7CF32_9BACE</name>